<dbReference type="EMBL" id="JACVVK020000019">
    <property type="protein sequence ID" value="KAK7503675.1"/>
    <property type="molecule type" value="Genomic_DNA"/>
</dbReference>
<organism evidence="5 6">
    <name type="scientific">Batillaria attramentaria</name>
    <dbReference type="NCBI Taxonomy" id="370345"/>
    <lineage>
        <taxon>Eukaryota</taxon>
        <taxon>Metazoa</taxon>
        <taxon>Spiralia</taxon>
        <taxon>Lophotrochozoa</taxon>
        <taxon>Mollusca</taxon>
        <taxon>Gastropoda</taxon>
        <taxon>Caenogastropoda</taxon>
        <taxon>Sorbeoconcha</taxon>
        <taxon>Cerithioidea</taxon>
        <taxon>Batillariidae</taxon>
        <taxon>Batillaria</taxon>
    </lineage>
</organism>
<dbReference type="PANTHER" id="PTHR15427:SF2">
    <property type="entry name" value="EMILIN-3"/>
    <property type="match status" value="1"/>
</dbReference>
<dbReference type="InterPro" id="IPR008983">
    <property type="entry name" value="Tumour_necrosis_fac-like_dom"/>
</dbReference>
<accession>A0ABD0LVJ1</accession>
<feature type="coiled-coil region" evidence="3">
    <location>
        <begin position="144"/>
        <end position="213"/>
    </location>
</feature>
<keyword evidence="2" id="KW-0964">Secreted</keyword>
<dbReference type="SUPFAM" id="SSF49842">
    <property type="entry name" value="TNF-like"/>
    <property type="match status" value="1"/>
</dbReference>
<evidence type="ECO:0000256" key="3">
    <source>
        <dbReference type="SAM" id="Coils"/>
    </source>
</evidence>
<proteinExistence type="predicted"/>
<comment type="subcellular location">
    <subcellularLocation>
        <location evidence="1">Secreted</location>
    </subcellularLocation>
</comment>
<comment type="caution">
    <text evidence="5">The sequence shown here is derived from an EMBL/GenBank/DDBJ whole genome shotgun (WGS) entry which is preliminary data.</text>
</comment>
<feature type="domain" description="C1q" evidence="4">
    <location>
        <begin position="225"/>
        <end position="369"/>
    </location>
</feature>
<keyword evidence="6" id="KW-1185">Reference proteome</keyword>
<gene>
    <name evidence="5" type="ORF">BaRGS_00005214</name>
</gene>
<dbReference type="Gene3D" id="2.60.120.40">
    <property type="match status" value="1"/>
</dbReference>
<dbReference type="PROSITE" id="PS50871">
    <property type="entry name" value="C1Q"/>
    <property type="match status" value="1"/>
</dbReference>
<sequence>MHTGAGLNLTATPAVIIPGIDRTLVINCEPGGAAGTFRQIFFLQLEKEVNGTLVPLATVAPGRPASLDLADSRLTVSGVLDNNPPATASLQIVVNGPTATDEGRVVCQAAGLGNNGREVTYTKAVDITVDPESDLVDAFLKVVVWDLREEATKLLAQADSLQHENQRLTEEAAKRRAALTQKKTDLVHLQTQVDNLEQTVNSKEAELAVVNEELVEEIANVSENAPPQRVAFNVVERTERNYPSGAQVEFETVELNEGNAYNVTTNTFRPPVDGLYFFTSGQLAHDTASAGYRAYTIRRNSTIVAGAYNGDDRQGSTFQQSSTSTVADVTQYDLIRVYTQYASSSTTNLVPYQSTPQGLATNFAGYLVY</sequence>
<dbReference type="Pfam" id="PF00386">
    <property type="entry name" value="C1q"/>
    <property type="match status" value="1"/>
</dbReference>
<name>A0ABD0LVJ1_9CAEN</name>
<evidence type="ECO:0000313" key="5">
    <source>
        <dbReference type="EMBL" id="KAK7503675.1"/>
    </source>
</evidence>
<keyword evidence="3" id="KW-0175">Coiled coil</keyword>
<evidence type="ECO:0000256" key="1">
    <source>
        <dbReference type="ARBA" id="ARBA00004613"/>
    </source>
</evidence>
<dbReference type="PANTHER" id="PTHR15427">
    <property type="entry name" value="EMILIN ELASTIN MICROFIBRIL INTERFACE-LOCATED PROTEIN ELASTIN MICROFIBRIL INTERFACER"/>
    <property type="match status" value="1"/>
</dbReference>
<protein>
    <recommendedName>
        <fullName evidence="4">C1q domain-containing protein</fullName>
    </recommendedName>
</protein>
<evidence type="ECO:0000313" key="6">
    <source>
        <dbReference type="Proteomes" id="UP001519460"/>
    </source>
</evidence>
<evidence type="ECO:0000256" key="2">
    <source>
        <dbReference type="ARBA" id="ARBA00022525"/>
    </source>
</evidence>
<dbReference type="GO" id="GO:0005576">
    <property type="term" value="C:extracellular region"/>
    <property type="evidence" value="ECO:0007669"/>
    <property type="project" value="UniProtKB-SubCell"/>
</dbReference>
<dbReference type="InterPro" id="IPR001073">
    <property type="entry name" value="C1q_dom"/>
</dbReference>
<reference evidence="5 6" key="1">
    <citation type="journal article" date="2023" name="Sci. Data">
        <title>Genome assembly of the Korean intertidal mud-creeper Batillaria attramentaria.</title>
        <authorList>
            <person name="Patra A.K."/>
            <person name="Ho P.T."/>
            <person name="Jun S."/>
            <person name="Lee S.J."/>
            <person name="Kim Y."/>
            <person name="Won Y.J."/>
        </authorList>
    </citation>
    <scope>NUCLEOTIDE SEQUENCE [LARGE SCALE GENOMIC DNA]</scope>
    <source>
        <strain evidence="5">Wonlab-2016</strain>
    </source>
</reference>
<evidence type="ECO:0000259" key="4">
    <source>
        <dbReference type="PROSITE" id="PS50871"/>
    </source>
</evidence>
<dbReference type="Proteomes" id="UP001519460">
    <property type="component" value="Unassembled WGS sequence"/>
</dbReference>
<dbReference type="InterPro" id="IPR050392">
    <property type="entry name" value="Collagen/C1q_domain"/>
</dbReference>
<dbReference type="AlphaFoldDB" id="A0ABD0LVJ1"/>